<reference evidence="2" key="3">
    <citation type="submission" date="2025-09" db="UniProtKB">
        <authorList>
            <consortium name="Ensembl"/>
        </authorList>
    </citation>
    <scope>IDENTIFICATION</scope>
</reference>
<protein>
    <submittedName>
        <fullName evidence="2">Uncharacterized protein</fullName>
    </submittedName>
</protein>
<proteinExistence type="predicted"/>
<dbReference type="Proteomes" id="UP000007875">
    <property type="component" value="Unassembled WGS sequence"/>
</dbReference>
<dbReference type="GeneTree" id="ENSGT00940000155615"/>
<evidence type="ECO:0000313" key="3">
    <source>
        <dbReference type="Proteomes" id="UP000007875"/>
    </source>
</evidence>
<reference evidence="3" key="1">
    <citation type="submission" date="2003-08" db="EMBL/GenBank/DDBJ databases">
        <authorList>
            <person name="Birren B."/>
            <person name="Nusbaum C."/>
            <person name="Abebe A."/>
            <person name="Abouelleil A."/>
            <person name="Adekoya E."/>
            <person name="Ait-zahra M."/>
            <person name="Allen N."/>
            <person name="Allen T."/>
            <person name="An P."/>
            <person name="Anderson M."/>
            <person name="Anderson S."/>
            <person name="Arachchi H."/>
            <person name="Armbruster J."/>
            <person name="Bachantsang P."/>
            <person name="Baldwin J."/>
            <person name="Barry A."/>
            <person name="Bayul T."/>
            <person name="Blitshsteyn B."/>
            <person name="Bloom T."/>
            <person name="Blye J."/>
            <person name="Boguslavskiy L."/>
            <person name="Borowsky M."/>
            <person name="Boukhgalter B."/>
            <person name="Brunache A."/>
            <person name="Butler J."/>
            <person name="Calixte N."/>
            <person name="Calvo S."/>
            <person name="Camarata J."/>
            <person name="Campo K."/>
            <person name="Chang J."/>
            <person name="Cheshatsang Y."/>
            <person name="Citroen M."/>
            <person name="Collymore A."/>
            <person name="Considine T."/>
            <person name="Cook A."/>
            <person name="Cooke P."/>
            <person name="Corum B."/>
            <person name="Cuomo C."/>
            <person name="David R."/>
            <person name="Dawoe T."/>
            <person name="Degray S."/>
            <person name="Dodge S."/>
            <person name="Dooley K."/>
            <person name="Dorje P."/>
            <person name="Dorjee K."/>
            <person name="Dorris L."/>
            <person name="Duffey N."/>
            <person name="Dupes A."/>
            <person name="Elkins T."/>
            <person name="Engels R."/>
            <person name="Erickson J."/>
            <person name="Farina A."/>
            <person name="Faro S."/>
            <person name="Ferreira P."/>
            <person name="Fischer H."/>
            <person name="Fitzgerald M."/>
            <person name="Foley K."/>
            <person name="Gage D."/>
            <person name="Galagan J."/>
            <person name="Gearin G."/>
            <person name="Gnerre S."/>
            <person name="Gnirke A."/>
            <person name="Goyette A."/>
            <person name="Graham J."/>
            <person name="Grandbois E."/>
            <person name="Gyaltsen K."/>
            <person name="Hafez N."/>
            <person name="Hagopian D."/>
            <person name="Hagos B."/>
            <person name="Hall J."/>
            <person name="Hatcher B."/>
            <person name="Heller A."/>
            <person name="Higgins H."/>
            <person name="Honan T."/>
            <person name="Horn A."/>
            <person name="Houde N."/>
            <person name="Hughes L."/>
            <person name="Hulme W."/>
            <person name="Husby E."/>
            <person name="Iliev I."/>
            <person name="Jaffe D."/>
            <person name="Jones C."/>
            <person name="Kamal M."/>
            <person name="Kamat A."/>
            <person name="Kamvysselis M."/>
            <person name="Karlsson E."/>
            <person name="Kells C."/>
            <person name="Kieu A."/>
            <person name="Kisner P."/>
            <person name="Kodira C."/>
            <person name="Kulbokas E."/>
            <person name="Labutti K."/>
            <person name="Lama D."/>
            <person name="Landers T."/>
            <person name="Leger J."/>
            <person name="Levine S."/>
            <person name="Lewis D."/>
            <person name="Lewis T."/>
            <person name="Lindblad-toh K."/>
            <person name="Liu X."/>
            <person name="Lokyitsang T."/>
            <person name="Lokyitsang Y."/>
            <person name="Lucien O."/>
            <person name="Lui A."/>
            <person name="Ma L.J."/>
            <person name="Mabbitt R."/>
            <person name="Macdonald J."/>
            <person name="Maclean C."/>
            <person name="Major J."/>
            <person name="Manning J."/>
            <person name="Marabella R."/>
            <person name="Maru K."/>
            <person name="Matthews C."/>
            <person name="Mauceli E."/>
            <person name="Mccarthy M."/>
            <person name="Mcdonough S."/>
            <person name="Mcghee T."/>
            <person name="Meldrim J."/>
            <person name="Meneus L."/>
            <person name="Mesirov J."/>
            <person name="Mihalev A."/>
            <person name="Mihova T."/>
            <person name="Mikkelsen T."/>
            <person name="Mlenga V."/>
            <person name="Moru K."/>
            <person name="Mozes J."/>
            <person name="Mulrain L."/>
            <person name="Munson G."/>
            <person name="Naylor J."/>
            <person name="Newes C."/>
            <person name="Nguyen C."/>
            <person name="Nguyen N."/>
            <person name="Nguyen T."/>
            <person name="Nicol R."/>
            <person name="Nielsen C."/>
            <person name="Nizzari M."/>
            <person name="Norbu C."/>
            <person name="Norbu N."/>
            <person name="O'donnell P."/>
            <person name="Okoawo O."/>
            <person name="O'leary S."/>
            <person name="Omotosho B."/>
            <person name="O'neill K."/>
            <person name="Osman S."/>
            <person name="Parker S."/>
            <person name="Perrin D."/>
            <person name="Phunkhang P."/>
            <person name="Piqani B."/>
            <person name="Purcell S."/>
            <person name="Rachupka T."/>
            <person name="Ramasamy U."/>
            <person name="Rameau R."/>
            <person name="Ray V."/>
            <person name="Raymond C."/>
            <person name="Retta R."/>
            <person name="Richardson S."/>
            <person name="Rise C."/>
            <person name="Rodriguez J."/>
            <person name="Rogers J."/>
            <person name="Rogov P."/>
            <person name="Rutman M."/>
            <person name="Schupbach R."/>
            <person name="Seaman C."/>
            <person name="Settipalli S."/>
            <person name="Sharpe T."/>
            <person name="Sheridan J."/>
            <person name="Sherpa N."/>
            <person name="Shi J."/>
            <person name="Smirnov S."/>
            <person name="Smith C."/>
            <person name="Sougnez C."/>
            <person name="Spencer B."/>
            <person name="Stalker J."/>
            <person name="Stange-thomann N."/>
            <person name="Stavropoulos S."/>
            <person name="Stetson K."/>
            <person name="Stone C."/>
            <person name="Stone S."/>
            <person name="Stubbs M."/>
            <person name="Talamas J."/>
            <person name="Tchuinga P."/>
            <person name="Tenzing P."/>
            <person name="Tesfaye S."/>
            <person name="Theodore J."/>
            <person name="Thoulutsang Y."/>
            <person name="Topham K."/>
            <person name="Towey S."/>
            <person name="Tsamla T."/>
            <person name="Tsomo N."/>
            <person name="Vallee D."/>
            <person name="Vassiliev H."/>
            <person name="Venkataraman V."/>
            <person name="Vinson J."/>
            <person name="Vo A."/>
            <person name="Wade C."/>
            <person name="Wang S."/>
            <person name="Wangchuk T."/>
            <person name="Wangdi T."/>
            <person name="Whittaker C."/>
            <person name="Wilkinson J."/>
            <person name="Wu Y."/>
            <person name="Wyman D."/>
            <person name="Yadav S."/>
            <person name="Yang S."/>
            <person name="Yang X."/>
            <person name="Yeager S."/>
            <person name="Yee E."/>
            <person name="Young G."/>
            <person name="Zainoun J."/>
            <person name="Zembeck L."/>
            <person name="Zimmer A."/>
            <person name="Zody M."/>
            <person name="Lander E."/>
        </authorList>
    </citation>
    <scope>NUCLEOTIDE SEQUENCE [LARGE SCALE GENOMIC DNA]</scope>
</reference>
<feature type="compositionally biased region" description="Polar residues" evidence="1">
    <location>
        <begin position="132"/>
        <end position="145"/>
    </location>
</feature>
<dbReference type="HOGENOM" id="CLU_1726398_0_0_1"/>
<reference evidence="2" key="2">
    <citation type="submission" date="2025-08" db="UniProtKB">
        <authorList>
            <consortium name="Ensembl"/>
        </authorList>
    </citation>
    <scope>IDENTIFICATION</scope>
</reference>
<evidence type="ECO:0000313" key="2">
    <source>
        <dbReference type="Ensembl" id="ENSCSAVP00000016041.1"/>
    </source>
</evidence>
<feature type="region of interest" description="Disordered" evidence="1">
    <location>
        <begin position="1"/>
        <end position="152"/>
    </location>
</feature>
<dbReference type="Ensembl" id="ENSCSAVT00000016221.1">
    <property type="protein sequence ID" value="ENSCSAVP00000016041.1"/>
    <property type="gene ID" value="ENSCSAVG00000009446.1"/>
</dbReference>
<keyword evidence="3" id="KW-1185">Reference proteome</keyword>
<feature type="compositionally biased region" description="Basic and acidic residues" evidence="1">
    <location>
        <begin position="76"/>
        <end position="97"/>
    </location>
</feature>
<dbReference type="AlphaFoldDB" id="H2ZEM5"/>
<sequence length="152" mass="16486">LPNHTPTDPPSDPLHRLKGRGVRPGPAGAASVDSAVDSWGDSDAYRTRSSTGSQQLTPNIDEKPPITPSLAPGARVSREGKNTDPGHRHFDKMRAKFEAGTSRTYSDTWGTRAHIRSRTNRSPERSYKPPGTCTSGRRMATSTRRSAVGRPV</sequence>
<name>H2ZEM5_CIOSA</name>
<organism evidence="2 3">
    <name type="scientific">Ciona savignyi</name>
    <name type="common">Pacific transparent sea squirt</name>
    <dbReference type="NCBI Taxonomy" id="51511"/>
    <lineage>
        <taxon>Eukaryota</taxon>
        <taxon>Metazoa</taxon>
        <taxon>Chordata</taxon>
        <taxon>Tunicata</taxon>
        <taxon>Ascidiacea</taxon>
        <taxon>Phlebobranchia</taxon>
        <taxon>Cionidae</taxon>
        <taxon>Ciona</taxon>
    </lineage>
</organism>
<accession>H2ZEM5</accession>
<feature type="compositionally biased region" description="Polar residues" evidence="1">
    <location>
        <begin position="47"/>
        <end position="58"/>
    </location>
</feature>
<feature type="compositionally biased region" description="Low complexity" evidence="1">
    <location>
        <begin position="23"/>
        <end position="42"/>
    </location>
</feature>
<evidence type="ECO:0000256" key="1">
    <source>
        <dbReference type="SAM" id="MobiDB-lite"/>
    </source>
</evidence>